<dbReference type="SUPFAM" id="SSF103473">
    <property type="entry name" value="MFS general substrate transporter"/>
    <property type="match status" value="1"/>
</dbReference>
<dbReference type="PANTHER" id="PTHR24064">
    <property type="entry name" value="SOLUTE CARRIER FAMILY 22 MEMBER"/>
    <property type="match status" value="1"/>
</dbReference>
<dbReference type="GO" id="GO:0016020">
    <property type="term" value="C:membrane"/>
    <property type="evidence" value="ECO:0007669"/>
    <property type="project" value="UniProtKB-SubCell"/>
</dbReference>
<gene>
    <name evidence="7" type="ORF">DGYR_LOCUS9612</name>
</gene>
<dbReference type="GO" id="GO:0022857">
    <property type="term" value="F:transmembrane transporter activity"/>
    <property type="evidence" value="ECO:0007669"/>
    <property type="project" value="InterPro"/>
</dbReference>
<keyword evidence="4 5" id="KW-0472">Membrane</keyword>
<feature type="transmembrane region" description="Helical" evidence="5">
    <location>
        <begin position="56"/>
        <end position="73"/>
    </location>
</feature>
<feature type="domain" description="Major facilitator superfamily (MFS) profile" evidence="6">
    <location>
        <begin position="1"/>
        <end position="165"/>
    </location>
</feature>
<keyword evidence="3 5" id="KW-1133">Transmembrane helix</keyword>
<dbReference type="PROSITE" id="PS50850">
    <property type="entry name" value="MFS"/>
    <property type="match status" value="1"/>
</dbReference>
<evidence type="ECO:0000256" key="2">
    <source>
        <dbReference type="ARBA" id="ARBA00022692"/>
    </source>
</evidence>
<evidence type="ECO:0000313" key="8">
    <source>
        <dbReference type="Proteomes" id="UP000549394"/>
    </source>
</evidence>
<organism evidence="7 8">
    <name type="scientific">Dimorphilus gyrociliatus</name>
    <dbReference type="NCBI Taxonomy" id="2664684"/>
    <lineage>
        <taxon>Eukaryota</taxon>
        <taxon>Metazoa</taxon>
        <taxon>Spiralia</taxon>
        <taxon>Lophotrochozoa</taxon>
        <taxon>Annelida</taxon>
        <taxon>Polychaeta</taxon>
        <taxon>Polychaeta incertae sedis</taxon>
        <taxon>Dinophilidae</taxon>
        <taxon>Dimorphilus</taxon>
    </lineage>
</organism>
<dbReference type="AlphaFoldDB" id="A0A7I8VZD1"/>
<keyword evidence="2 5" id="KW-0812">Transmembrane</keyword>
<evidence type="ECO:0000259" key="6">
    <source>
        <dbReference type="PROSITE" id="PS50850"/>
    </source>
</evidence>
<accession>A0A7I8VZD1</accession>
<evidence type="ECO:0000256" key="4">
    <source>
        <dbReference type="ARBA" id="ARBA00023136"/>
    </source>
</evidence>
<dbReference type="Proteomes" id="UP000549394">
    <property type="component" value="Unassembled WGS sequence"/>
</dbReference>
<dbReference type="Pfam" id="PF07690">
    <property type="entry name" value="MFS_1"/>
    <property type="match status" value="1"/>
</dbReference>
<dbReference type="InterPro" id="IPR011701">
    <property type="entry name" value="MFS"/>
</dbReference>
<protein>
    <submittedName>
        <fullName evidence="7">DgyrCDS10183</fullName>
    </submittedName>
</protein>
<keyword evidence="8" id="KW-1185">Reference proteome</keyword>
<feature type="transmembrane region" description="Helical" evidence="5">
    <location>
        <begin position="79"/>
        <end position="101"/>
    </location>
</feature>
<dbReference type="Gene3D" id="1.20.1250.20">
    <property type="entry name" value="MFS general substrate transporter like domains"/>
    <property type="match status" value="1"/>
</dbReference>
<dbReference type="InterPro" id="IPR020846">
    <property type="entry name" value="MFS_dom"/>
</dbReference>
<proteinExistence type="predicted"/>
<dbReference type="OrthoDB" id="5296287at2759"/>
<comment type="subcellular location">
    <subcellularLocation>
        <location evidence="1">Membrane</location>
        <topology evidence="1">Multi-pass membrane protein</topology>
    </subcellularLocation>
</comment>
<evidence type="ECO:0000256" key="1">
    <source>
        <dbReference type="ARBA" id="ARBA00004141"/>
    </source>
</evidence>
<dbReference type="EMBL" id="CAJFCJ010000014">
    <property type="protein sequence ID" value="CAD5121698.1"/>
    <property type="molecule type" value="Genomic_DNA"/>
</dbReference>
<feature type="transmembrane region" description="Helical" evidence="5">
    <location>
        <begin position="25"/>
        <end position="44"/>
    </location>
</feature>
<dbReference type="InterPro" id="IPR036259">
    <property type="entry name" value="MFS_trans_sf"/>
</dbReference>
<evidence type="ECO:0000256" key="5">
    <source>
        <dbReference type="SAM" id="Phobius"/>
    </source>
</evidence>
<comment type="caution">
    <text evidence="7">The sequence shown here is derived from an EMBL/GenBank/DDBJ whole genome shotgun (WGS) entry which is preliminary data.</text>
</comment>
<evidence type="ECO:0000313" key="7">
    <source>
        <dbReference type="EMBL" id="CAD5121698.1"/>
    </source>
</evidence>
<name>A0A7I8VZD1_9ANNE</name>
<feature type="transmembrane region" description="Helical" evidence="5">
    <location>
        <begin position="141"/>
        <end position="160"/>
    </location>
</feature>
<reference evidence="7 8" key="1">
    <citation type="submission" date="2020-08" db="EMBL/GenBank/DDBJ databases">
        <authorList>
            <person name="Hejnol A."/>
        </authorList>
    </citation>
    <scope>NUCLEOTIDE SEQUENCE [LARGE SCALE GENOMIC DNA]</scope>
</reference>
<evidence type="ECO:0000256" key="3">
    <source>
        <dbReference type="ARBA" id="ARBA00022989"/>
    </source>
</evidence>
<sequence>MKLKFANSGVYYGLSLMSGDFEQPIHIAFIISGLVEIIGTLVAIPVTHFIGRKYPICSAMLLGGIFLLITVFLSDDTVIFILAMIGKLSISVSFIMIWLYTGELFPTSVRNSVVGGASFFGRFGSALSPAVAYSAKTHKTPTIIVLGCISFSAGLVALLLPETKNAHLPDTVDED</sequence>